<dbReference type="PANTHER" id="PTHR45672:SF19">
    <property type="entry name" value="PROTEIN DISULFIDE-ISOMERASE LIKE 2-1"/>
    <property type="match status" value="1"/>
</dbReference>
<evidence type="ECO:0000313" key="2">
    <source>
        <dbReference type="EMBL" id="KAK7302100.1"/>
    </source>
</evidence>
<dbReference type="GO" id="GO:0006457">
    <property type="term" value="P:protein folding"/>
    <property type="evidence" value="ECO:0007669"/>
    <property type="project" value="TreeGrafter"/>
</dbReference>
<keyword evidence="3" id="KW-1185">Reference proteome</keyword>
<dbReference type="EMBL" id="JAYKXN010000003">
    <property type="protein sequence ID" value="KAK7302100.1"/>
    <property type="molecule type" value="Genomic_DNA"/>
</dbReference>
<dbReference type="AlphaFoldDB" id="A0AAN9JMR1"/>
<dbReference type="Gene3D" id="3.40.30.10">
    <property type="entry name" value="Glutaredoxin"/>
    <property type="match status" value="1"/>
</dbReference>
<dbReference type="InterPro" id="IPR051063">
    <property type="entry name" value="PDI"/>
</dbReference>
<accession>A0AAN9JMR1</accession>
<dbReference type="PANTHER" id="PTHR45672">
    <property type="entry name" value="PROTEIN DISULFIDE-ISOMERASE C17H9.14C-RELATED"/>
    <property type="match status" value="1"/>
</dbReference>
<dbReference type="SUPFAM" id="SSF52833">
    <property type="entry name" value="Thioredoxin-like"/>
    <property type="match status" value="1"/>
</dbReference>
<gene>
    <name evidence="2" type="ORF">RJT34_12980</name>
</gene>
<dbReference type="PROSITE" id="PS51352">
    <property type="entry name" value="THIOREDOXIN_2"/>
    <property type="match status" value="1"/>
</dbReference>
<reference evidence="2 3" key="1">
    <citation type="submission" date="2024-01" db="EMBL/GenBank/DDBJ databases">
        <title>The genomes of 5 underutilized Papilionoideae crops provide insights into root nodulation and disease resistance.</title>
        <authorList>
            <person name="Yuan L."/>
        </authorList>
    </citation>
    <scope>NUCLEOTIDE SEQUENCE [LARGE SCALE GENOMIC DNA]</scope>
    <source>
        <strain evidence="2">LY-2023</strain>
        <tissue evidence="2">Leaf</tissue>
    </source>
</reference>
<dbReference type="Proteomes" id="UP001359559">
    <property type="component" value="Unassembled WGS sequence"/>
</dbReference>
<name>A0AAN9JMR1_CLITE</name>
<evidence type="ECO:0000259" key="1">
    <source>
        <dbReference type="PROSITE" id="PS51352"/>
    </source>
</evidence>
<dbReference type="GO" id="GO:0000339">
    <property type="term" value="F:RNA cap binding"/>
    <property type="evidence" value="ECO:0007669"/>
    <property type="project" value="InterPro"/>
</dbReference>
<sequence>MSSYGLEKEFRDDLYKDFEQLTLDFYHKGNLYSLEKYCILSSILCSAYLMFLKLTVDLSLIDIKNIVNVGTNVKIVSVPSSVVVLSLDNFDKVVLDETKDVLVEFYAPWCGHCKALAPVKMSSSPLASIIAFSYSFNDFHLLVTNIKVAAVFKLDEEVVIANLDADKYKDLAEKSDEAHIGELVSTDEICGPEARGL</sequence>
<comment type="caution">
    <text evidence="2">The sequence shown here is derived from an EMBL/GenBank/DDBJ whole genome shotgun (WGS) entry which is preliminary data.</text>
</comment>
<dbReference type="GO" id="GO:0048255">
    <property type="term" value="P:mRNA stabilization"/>
    <property type="evidence" value="ECO:0007669"/>
    <property type="project" value="InterPro"/>
</dbReference>
<dbReference type="InterPro" id="IPR036249">
    <property type="entry name" value="Thioredoxin-like_sf"/>
</dbReference>
<proteinExistence type="predicted"/>
<dbReference type="InterPro" id="IPR013766">
    <property type="entry name" value="Thioredoxin_domain"/>
</dbReference>
<organism evidence="2 3">
    <name type="scientific">Clitoria ternatea</name>
    <name type="common">Butterfly pea</name>
    <dbReference type="NCBI Taxonomy" id="43366"/>
    <lineage>
        <taxon>Eukaryota</taxon>
        <taxon>Viridiplantae</taxon>
        <taxon>Streptophyta</taxon>
        <taxon>Embryophyta</taxon>
        <taxon>Tracheophyta</taxon>
        <taxon>Spermatophyta</taxon>
        <taxon>Magnoliopsida</taxon>
        <taxon>eudicotyledons</taxon>
        <taxon>Gunneridae</taxon>
        <taxon>Pentapetalae</taxon>
        <taxon>rosids</taxon>
        <taxon>fabids</taxon>
        <taxon>Fabales</taxon>
        <taxon>Fabaceae</taxon>
        <taxon>Papilionoideae</taxon>
        <taxon>50 kb inversion clade</taxon>
        <taxon>NPAAA clade</taxon>
        <taxon>indigoferoid/millettioid clade</taxon>
        <taxon>Phaseoleae</taxon>
        <taxon>Clitoria</taxon>
    </lineage>
</organism>
<dbReference type="InterPro" id="IPR006607">
    <property type="entry name" value="DM15"/>
</dbReference>
<dbReference type="GO" id="GO:0005783">
    <property type="term" value="C:endoplasmic reticulum"/>
    <property type="evidence" value="ECO:0007669"/>
    <property type="project" value="TreeGrafter"/>
</dbReference>
<evidence type="ECO:0000313" key="3">
    <source>
        <dbReference type="Proteomes" id="UP001359559"/>
    </source>
</evidence>
<dbReference type="GO" id="GO:0003756">
    <property type="term" value="F:protein disulfide isomerase activity"/>
    <property type="evidence" value="ECO:0007669"/>
    <property type="project" value="TreeGrafter"/>
</dbReference>
<feature type="domain" description="Thioredoxin" evidence="1">
    <location>
        <begin position="67"/>
        <end position="197"/>
    </location>
</feature>
<dbReference type="Pfam" id="PF21071">
    <property type="entry name" value="LARP1_HEAT"/>
    <property type="match status" value="1"/>
</dbReference>
<dbReference type="Pfam" id="PF00085">
    <property type="entry name" value="Thioredoxin"/>
    <property type="match status" value="1"/>
</dbReference>
<protein>
    <recommendedName>
        <fullName evidence="1">Thioredoxin domain-containing protein</fullName>
    </recommendedName>
</protein>